<name>A0A420YDU9_9PEZI</name>
<feature type="domain" description="DUS-like FMN-binding" evidence="10">
    <location>
        <begin position="27"/>
        <end position="246"/>
    </location>
</feature>
<protein>
    <recommendedName>
        <fullName evidence="10">DUS-like FMN-binding domain-containing protein</fullName>
    </recommendedName>
</protein>
<keyword evidence="12" id="KW-1185">Reference proteome</keyword>
<keyword evidence="6" id="KW-0560">Oxidoreductase</keyword>
<comment type="cofactor">
    <cofactor evidence="1">
        <name>FMN</name>
        <dbReference type="ChEBI" id="CHEBI:58210"/>
    </cofactor>
</comment>
<dbReference type="OrthoDB" id="9977870at2759"/>
<evidence type="ECO:0000259" key="10">
    <source>
        <dbReference type="Pfam" id="PF01207"/>
    </source>
</evidence>
<dbReference type="CDD" id="cd02801">
    <property type="entry name" value="DUS_like_FMN"/>
    <property type="match status" value="1"/>
</dbReference>
<dbReference type="GO" id="GO:0050660">
    <property type="term" value="F:flavin adenine dinucleotide binding"/>
    <property type="evidence" value="ECO:0007669"/>
    <property type="project" value="InterPro"/>
</dbReference>
<dbReference type="PANTHER" id="PTHR11082">
    <property type="entry name" value="TRNA-DIHYDROURIDINE SYNTHASE"/>
    <property type="match status" value="1"/>
</dbReference>
<evidence type="ECO:0000256" key="2">
    <source>
        <dbReference type="ARBA" id="ARBA00022630"/>
    </source>
</evidence>
<evidence type="ECO:0000256" key="5">
    <source>
        <dbReference type="ARBA" id="ARBA00022694"/>
    </source>
</evidence>
<dbReference type="GO" id="GO:0106414">
    <property type="term" value="F:mRNA dihydrouridine synthase activity"/>
    <property type="evidence" value="ECO:0007669"/>
    <property type="project" value="RHEA"/>
</dbReference>
<dbReference type="PANTHER" id="PTHR11082:SF31">
    <property type="entry name" value="TRNA-DIHYDROURIDINE(20A_20B) SYNTHASE [NAD(P)+]-LIKE"/>
    <property type="match status" value="1"/>
</dbReference>
<proteinExistence type="predicted"/>
<dbReference type="InterPro" id="IPR013785">
    <property type="entry name" value="Aldolase_TIM"/>
</dbReference>
<dbReference type="GO" id="GO:0006397">
    <property type="term" value="P:mRNA processing"/>
    <property type="evidence" value="ECO:0007669"/>
    <property type="project" value="UniProtKB-KW"/>
</dbReference>
<accession>A0A420YDU9</accession>
<dbReference type="EMBL" id="QVQW01000016">
    <property type="protein sequence ID" value="RKU46085.1"/>
    <property type="molecule type" value="Genomic_DNA"/>
</dbReference>
<evidence type="ECO:0000256" key="1">
    <source>
        <dbReference type="ARBA" id="ARBA00001917"/>
    </source>
</evidence>
<comment type="function">
    <text evidence="7">Catalyzes the synthesis of dihydrouridine, a modified base found in the D-loop of most tRNAs. Specifically modifies U47 in cytoplasmic tRNAs. Catalyzes the synthesis of dihydrouridine in some mRNAs, thereby affecting their translation.</text>
</comment>
<dbReference type="Pfam" id="PF01207">
    <property type="entry name" value="Dus"/>
    <property type="match status" value="1"/>
</dbReference>
<dbReference type="Gene3D" id="3.20.20.70">
    <property type="entry name" value="Aldolase class I"/>
    <property type="match status" value="1"/>
</dbReference>
<evidence type="ECO:0000313" key="11">
    <source>
        <dbReference type="EMBL" id="RKU46085.1"/>
    </source>
</evidence>
<evidence type="ECO:0000256" key="7">
    <source>
        <dbReference type="ARBA" id="ARBA00045934"/>
    </source>
</evidence>
<evidence type="ECO:0000313" key="12">
    <source>
        <dbReference type="Proteomes" id="UP000275385"/>
    </source>
</evidence>
<gene>
    <name evidence="11" type="ORF">DL546_004831</name>
</gene>
<keyword evidence="5" id="KW-0819">tRNA processing</keyword>
<keyword evidence="4" id="KW-0507">mRNA processing</keyword>
<dbReference type="SUPFAM" id="SSF51395">
    <property type="entry name" value="FMN-linked oxidoreductases"/>
    <property type="match status" value="1"/>
</dbReference>
<dbReference type="STRING" id="177199.A0A420YDU9"/>
<organism evidence="11 12">
    <name type="scientific">Coniochaeta pulveracea</name>
    <dbReference type="NCBI Taxonomy" id="177199"/>
    <lineage>
        <taxon>Eukaryota</taxon>
        <taxon>Fungi</taxon>
        <taxon>Dikarya</taxon>
        <taxon>Ascomycota</taxon>
        <taxon>Pezizomycotina</taxon>
        <taxon>Sordariomycetes</taxon>
        <taxon>Sordariomycetidae</taxon>
        <taxon>Coniochaetales</taxon>
        <taxon>Coniochaetaceae</taxon>
        <taxon>Coniochaeta</taxon>
    </lineage>
</organism>
<evidence type="ECO:0000256" key="9">
    <source>
        <dbReference type="ARBA" id="ARBA00049447"/>
    </source>
</evidence>
<comment type="catalytic activity">
    <reaction evidence="9">
        <text>a 5,6-dihydrouridine in mRNA + NADP(+) = a uridine in mRNA + NADPH + H(+)</text>
        <dbReference type="Rhea" id="RHEA:69855"/>
        <dbReference type="Rhea" id="RHEA-COMP:14658"/>
        <dbReference type="Rhea" id="RHEA-COMP:17789"/>
        <dbReference type="ChEBI" id="CHEBI:15378"/>
        <dbReference type="ChEBI" id="CHEBI:57783"/>
        <dbReference type="ChEBI" id="CHEBI:58349"/>
        <dbReference type="ChEBI" id="CHEBI:65315"/>
        <dbReference type="ChEBI" id="CHEBI:74443"/>
    </reaction>
    <physiologicalReaction direction="right-to-left" evidence="9">
        <dbReference type="Rhea" id="RHEA:69857"/>
    </physiologicalReaction>
</comment>
<dbReference type="InterPro" id="IPR035587">
    <property type="entry name" value="DUS-like_FMN-bd"/>
</dbReference>
<evidence type="ECO:0000256" key="3">
    <source>
        <dbReference type="ARBA" id="ARBA00022643"/>
    </source>
</evidence>
<dbReference type="PROSITE" id="PS01136">
    <property type="entry name" value="UPF0034"/>
    <property type="match status" value="1"/>
</dbReference>
<dbReference type="AlphaFoldDB" id="A0A420YDU9"/>
<keyword evidence="2" id="KW-0285">Flavoprotein</keyword>
<dbReference type="InterPro" id="IPR018517">
    <property type="entry name" value="tRNA_hU_synthase_CS"/>
</dbReference>
<keyword evidence="3" id="KW-0288">FMN</keyword>
<reference evidence="11 12" key="1">
    <citation type="submission" date="2018-08" db="EMBL/GenBank/DDBJ databases">
        <title>Draft genome of the lignicolous fungus Coniochaeta pulveracea.</title>
        <authorList>
            <person name="Borstlap C.J."/>
            <person name="De Witt R.N."/>
            <person name="Botha A."/>
            <person name="Volschenk H."/>
        </authorList>
    </citation>
    <scope>NUCLEOTIDE SEQUENCE [LARGE SCALE GENOMIC DNA]</scope>
    <source>
        <strain evidence="11 12">CAB683</strain>
    </source>
</reference>
<evidence type="ECO:0000256" key="8">
    <source>
        <dbReference type="ARBA" id="ARBA00048342"/>
    </source>
</evidence>
<evidence type="ECO:0000256" key="6">
    <source>
        <dbReference type="ARBA" id="ARBA00023002"/>
    </source>
</evidence>
<sequence>MTELDFIHPLKIFDLAKKEGRLVYTSAPMVRYSKLAFRQTVYEYGTDICWTPMILAKEFNRSHVARDSDFTISTTTPQPPTIVQFGANSPLELSRASSLVAPYASGVDINCGCPQSWACAETLGAALMEKRELVRDMVLATRSRLASDGWAVGLDADMHHPSKGRSVSVKIRVHKDLRKTMDFIETVLGDSGVPGGRNIDFLTIHARTRSTPSSTPILLDALEILVDKYGDRVPILANGDIFTLNALPFNSPLHTPTATFTNSRSGMVEESPLPFLPKLAGLMSARAILANPALYAGYDACPWEAVETFMVKAARAPLPYKLVLHHVHEMCSPGMGANKKALLTKQERAELQKCINMIDLIDFLEEKKGPKR</sequence>
<dbReference type="Proteomes" id="UP000275385">
    <property type="component" value="Unassembled WGS sequence"/>
</dbReference>
<dbReference type="GO" id="GO:0017150">
    <property type="term" value="F:tRNA dihydrouridine synthase activity"/>
    <property type="evidence" value="ECO:0007669"/>
    <property type="project" value="InterPro"/>
</dbReference>
<comment type="catalytic activity">
    <reaction evidence="8">
        <text>a 5,6-dihydrouridine in mRNA + NAD(+) = a uridine in mRNA + NADH + H(+)</text>
        <dbReference type="Rhea" id="RHEA:69851"/>
        <dbReference type="Rhea" id="RHEA-COMP:14658"/>
        <dbReference type="Rhea" id="RHEA-COMP:17789"/>
        <dbReference type="ChEBI" id="CHEBI:15378"/>
        <dbReference type="ChEBI" id="CHEBI:57540"/>
        <dbReference type="ChEBI" id="CHEBI:57945"/>
        <dbReference type="ChEBI" id="CHEBI:65315"/>
        <dbReference type="ChEBI" id="CHEBI:74443"/>
    </reaction>
    <physiologicalReaction direction="right-to-left" evidence="8">
        <dbReference type="Rhea" id="RHEA:69853"/>
    </physiologicalReaction>
</comment>
<comment type="caution">
    <text evidence="11">The sequence shown here is derived from an EMBL/GenBank/DDBJ whole genome shotgun (WGS) entry which is preliminary data.</text>
</comment>
<evidence type="ECO:0000256" key="4">
    <source>
        <dbReference type="ARBA" id="ARBA00022664"/>
    </source>
</evidence>